<dbReference type="RefSeq" id="WP_151892785.1">
    <property type="nucleotide sequence ID" value="NZ_BKCF01000001.1"/>
</dbReference>
<protein>
    <submittedName>
        <fullName evidence="1">Uncharacterized protein</fullName>
    </submittedName>
</protein>
<dbReference type="InterPro" id="IPR025975">
    <property type="entry name" value="Polysacc_lyase"/>
</dbReference>
<reference evidence="1 2" key="1">
    <citation type="submission" date="2019-08" db="EMBL/GenBank/DDBJ databases">
        <title>Ulvibacter marinistellae sp. nov., isolated from a starfish, Patiria pectinifera.</title>
        <authorList>
            <person name="Kawano K."/>
            <person name="Ushijima N."/>
            <person name="Kihara M."/>
            <person name="Itoh H."/>
        </authorList>
    </citation>
    <scope>NUCLEOTIDE SEQUENCE [LARGE SCALE GENOMIC DNA]</scope>
    <source>
        <strain evidence="1 2">KK4</strain>
    </source>
</reference>
<dbReference type="EMBL" id="BKCF01000001">
    <property type="protein sequence ID" value="GEQ84850.1"/>
    <property type="molecule type" value="Genomic_DNA"/>
</dbReference>
<organism evidence="1 2">
    <name type="scientific">Patiriisocius marinistellae</name>
    <dbReference type="NCBI Taxonomy" id="2494560"/>
    <lineage>
        <taxon>Bacteria</taxon>
        <taxon>Pseudomonadati</taxon>
        <taxon>Bacteroidota</taxon>
        <taxon>Flavobacteriia</taxon>
        <taxon>Flavobacteriales</taxon>
        <taxon>Flavobacteriaceae</taxon>
        <taxon>Patiriisocius</taxon>
    </lineage>
</organism>
<sequence length="282" mass="33648">MRLCSLLIVLIFFSCKNDKEIFQKTIIKNKEETSSNKNILKKFEDNFDVKLNSFWKRENQDSARIKIVNDPLEQENKVLKVDLNLGDYVSGGLRSEILIEPKDSFGYKTNYSFKFLLPNDFFKENEDKGWIIIHQWHDSPPPGFGWSTYKEKTQPPLHLLIEHNPDGIYYLYFKTGLKTGGMDEIYTTIWKENLKPNQWYEFSCEVLWSLYNNEGYSIPKLNGNYPFDLKGDTMVKRERIMRRNMYNSLPNYFKMGLYRSGTEKHNRSIYFDDFKYKSIRMK</sequence>
<name>A0A5J4FTD3_9FLAO</name>
<comment type="caution">
    <text evidence="1">The sequence shown here is derived from an EMBL/GenBank/DDBJ whole genome shotgun (WGS) entry which is preliminary data.</text>
</comment>
<dbReference type="Gene3D" id="2.60.120.200">
    <property type="match status" value="1"/>
</dbReference>
<evidence type="ECO:0000313" key="1">
    <source>
        <dbReference type="EMBL" id="GEQ84850.1"/>
    </source>
</evidence>
<dbReference type="PROSITE" id="PS51257">
    <property type="entry name" value="PROKAR_LIPOPROTEIN"/>
    <property type="match status" value="1"/>
</dbReference>
<dbReference type="AlphaFoldDB" id="A0A5J4FTD3"/>
<evidence type="ECO:0000313" key="2">
    <source>
        <dbReference type="Proteomes" id="UP000326994"/>
    </source>
</evidence>
<keyword evidence="2" id="KW-1185">Reference proteome</keyword>
<proteinExistence type="predicted"/>
<dbReference type="Pfam" id="PF14099">
    <property type="entry name" value="Polysacc_lyase"/>
    <property type="match status" value="1"/>
</dbReference>
<gene>
    <name evidence="1" type="ORF">ULMS_03580</name>
</gene>
<dbReference type="OrthoDB" id="1442444at2"/>
<dbReference type="Proteomes" id="UP000326994">
    <property type="component" value="Unassembled WGS sequence"/>
</dbReference>
<accession>A0A5J4FTD3</accession>